<keyword evidence="3" id="KW-0804">Transcription</keyword>
<keyword evidence="6" id="KW-1185">Reference proteome</keyword>
<dbReference type="OrthoDB" id="9809462at2"/>
<dbReference type="GO" id="GO:0005829">
    <property type="term" value="C:cytosol"/>
    <property type="evidence" value="ECO:0007669"/>
    <property type="project" value="TreeGrafter"/>
</dbReference>
<dbReference type="InterPro" id="IPR011008">
    <property type="entry name" value="Dimeric_a/b-barrel"/>
</dbReference>
<dbReference type="PATRIC" id="fig|1286094.4.peg.6070"/>
<dbReference type="InterPro" id="IPR036388">
    <property type="entry name" value="WH-like_DNA-bd_sf"/>
</dbReference>
<proteinExistence type="predicted"/>
<dbReference type="PANTHER" id="PTHR30154:SF53">
    <property type="entry name" value="HTH-TYPE TRANSCRIPTIONAL REGULATOR LRPC"/>
    <property type="match status" value="1"/>
</dbReference>
<reference evidence="5 6" key="1">
    <citation type="submission" date="2013-02" db="EMBL/GenBank/DDBJ databases">
        <title>Draft Genome Sequence of Streptomyces aurantiacus, Which Produces Setomimycin.</title>
        <authorList>
            <person name="Gruening B.A."/>
            <person name="Praeg A."/>
            <person name="Erxleben A."/>
            <person name="Guenther S."/>
            <person name="Mueller M."/>
        </authorList>
    </citation>
    <scope>NUCLEOTIDE SEQUENCE [LARGE SCALE GENOMIC DNA]</scope>
    <source>
        <strain evidence="5 6">JA 4570</strain>
    </source>
</reference>
<dbReference type="SUPFAM" id="SSF46785">
    <property type="entry name" value="Winged helix' DNA-binding domain"/>
    <property type="match status" value="1"/>
</dbReference>
<dbReference type="PANTHER" id="PTHR30154">
    <property type="entry name" value="LEUCINE-RESPONSIVE REGULATORY PROTEIN"/>
    <property type="match status" value="1"/>
</dbReference>
<dbReference type="InterPro" id="IPR011991">
    <property type="entry name" value="ArsR-like_HTH"/>
</dbReference>
<dbReference type="GO" id="GO:0043565">
    <property type="term" value="F:sequence-specific DNA binding"/>
    <property type="evidence" value="ECO:0007669"/>
    <property type="project" value="InterPro"/>
</dbReference>
<organism evidence="5 6">
    <name type="scientific">Streptomyces aurantiacus JA 4570</name>
    <dbReference type="NCBI Taxonomy" id="1286094"/>
    <lineage>
        <taxon>Bacteria</taxon>
        <taxon>Bacillati</taxon>
        <taxon>Actinomycetota</taxon>
        <taxon>Actinomycetes</taxon>
        <taxon>Kitasatosporales</taxon>
        <taxon>Streptomycetaceae</taxon>
        <taxon>Streptomyces</taxon>
        <taxon>Streptomyces aurantiacus group</taxon>
    </lineage>
</organism>
<dbReference type="InterPro" id="IPR001845">
    <property type="entry name" value="HTH_ArsR_DNA-bd_dom"/>
</dbReference>
<protein>
    <submittedName>
        <fullName evidence="5">Putative HTH-type transcriptional regulator LrpC</fullName>
    </submittedName>
</protein>
<dbReference type="InterPro" id="IPR019887">
    <property type="entry name" value="Tscrpt_reg_AsnC/Lrp_C"/>
</dbReference>
<accession>S3ZDV0</accession>
<dbReference type="CDD" id="cd00090">
    <property type="entry name" value="HTH_ARSR"/>
    <property type="match status" value="1"/>
</dbReference>
<dbReference type="PRINTS" id="PR00033">
    <property type="entry name" value="HTHASNC"/>
</dbReference>
<dbReference type="FunFam" id="1.10.10.10:FF:000186">
    <property type="entry name" value="AsnC family transcriptional regulator"/>
    <property type="match status" value="1"/>
</dbReference>
<dbReference type="GO" id="GO:0003700">
    <property type="term" value="F:DNA-binding transcription factor activity"/>
    <property type="evidence" value="ECO:0007669"/>
    <property type="project" value="InterPro"/>
</dbReference>
<dbReference type="GO" id="GO:0043200">
    <property type="term" value="P:response to amino acid"/>
    <property type="evidence" value="ECO:0007669"/>
    <property type="project" value="TreeGrafter"/>
</dbReference>
<keyword evidence="2" id="KW-0238">DNA-binding</keyword>
<dbReference type="Gene3D" id="3.30.70.920">
    <property type="match status" value="1"/>
</dbReference>
<dbReference type="Pfam" id="PF01037">
    <property type="entry name" value="AsnC_trans_reg"/>
    <property type="match status" value="1"/>
</dbReference>
<dbReference type="PROSITE" id="PS50956">
    <property type="entry name" value="HTH_ASNC_2"/>
    <property type="match status" value="1"/>
</dbReference>
<comment type="caution">
    <text evidence="5">The sequence shown here is derived from an EMBL/GenBank/DDBJ whole genome shotgun (WGS) entry which is preliminary data.</text>
</comment>
<dbReference type="Proteomes" id="UP000014629">
    <property type="component" value="Unassembled WGS sequence"/>
</dbReference>
<dbReference type="AlphaFoldDB" id="S3ZDV0"/>
<dbReference type="SMART" id="SM00418">
    <property type="entry name" value="HTH_ARSR"/>
    <property type="match status" value="1"/>
</dbReference>
<dbReference type="InterPro" id="IPR019885">
    <property type="entry name" value="Tscrpt_reg_HTH_AsnC-type_CS"/>
</dbReference>
<evidence type="ECO:0000256" key="3">
    <source>
        <dbReference type="ARBA" id="ARBA00023163"/>
    </source>
</evidence>
<dbReference type="SMART" id="SM00344">
    <property type="entry name" value="HTH_ASNC"/>
    <property type="match status" value="1"/>
</dbReference>
<evidence type="ECO:0000256" key="1">
    <source>
        <dbReference type="ARBA" id="ARBA00023015"/>
    </source>
</evidence>
<name>S3ZDV0_9ACTN</name>
<sequence length="168" mass="18249">MPGESRSNGQKTYSEQVRLLDAVNVRLLSELHDDPRLSMSELARRVGMSAPAVTERVQRLERLGVITGYRMNVDPAALGMPVTALVRISPGPGQLPNVAKAALNTPQVVECHRITGEDCFHLKVHAPSIEGLEEVLDTFLLFGRTSTSIVVSTPVPLRPLPVPLPGQE</sequence>
<dbReference type="InterPro" id="IPR000485">
    <property type="entry name" value="AsnC-type_HTH_dom"/>
</dbReference>
<dbReference type="InterPro" id="IPR036390">
    <property type="entry name" value="WH_DNA-bd_sf"/>
</dbReference>
<feature type="domain" description="HTH asnC-type" evidence="4">
    <location>
        <begin position="20"/>
        <end position="81"/>
    </location>
</feature>
<evidence type="ECO:0000256" key="2">
    <source>
        <dbReference type="ARBA" id="ARBA00023125"/>
    </source>
</evidence>
<dbReference type="Pfam" id="PF13412">
    <property type="entry name" value="HTH_24"/>
    <property type="match status" value="1"/>
</dbReference>
<dbReference type="Gene3D" id="1.10.10.10">
    <property type="entry name" value="Winged helix-like DNA-binding domain superfamily/Winged helix DNA-binding domain"/>
    <property type="match status" value="1"/>
</dbReference>
<dbReference type="InterPro" id="IPR019888">
    <property type="entry name" value="Tscrpt_reg_AsnC-like"/>
</dbReference>
<dbReference type="RefSeq" id="WP_016644264.1">
    <property type="nucleotide sequence ID" value="NZ_AOPZ01000362.1"/>
</dbReference>
<gene>
    <name evidence="5" type="ORF">STRAU_6143</name>
</gene>
<dbReference type="EMBL" id="AOPZ01000362">
    <property type="protein sequence ID" value="EPH40819.1"/>
    <property type="molecule type" value="Genomic_DNA"/>
</dbReference>
<evidence type="ECO:0000313" key="5">
    <source>
        <dbReference type="EMBL" id="EPH40819.1"/>
    </source>
</evidence>
<dbReference type="SUPFAM" id="SSF54909">
    <property type="entry name" value="Dimeric alpha+beta barrel"/>
    <property type="match status" value="1"/>
</dbReference>
<dbReference type="PROSITE" id="PS00519">
    <property type="entry name" value="HTH_ASNC_1"/>
    <property type="match status" value="1"/>
</dbReference>
<keyword evidence="1" id="KW-0805">Transcription regulation</keyword>
<evidence type="ECO:0000259" key="4">
    <source>
        <dbReference type="PROSITE" id="PS50956"/>
    </source>
</evidence>
<evidence type="ECO:0000313" key="6">
    <source>
        <dbReference type="Proteomes" id="UP000014629"/>
    </source>
</evidence>